<protein>
    <submittedName>
        <fullName evidence="1">Uncharacterized protein</fullName>
    </submittedName>
</protein>
<sequence>MTVFDVERVSSLLDKWIELAVANELGGCNLEQSSAYKIRFHSLKKLELISVHIDEQMVQKFIGECFLLEDLFLSLCWHCKRIRIYHAPKLKILTIDTFSSGLSDYDDILVDVESIEIVAPSLQQCTLVIVQWSCVIDMVGCADFKHFNLTGACILDQEFHNLISKFPLLEILIVKGCFLERVSLSSNRLKELHVLKCPHLRAIDIDVPSLLHFSMNFILILLCSINVPCSCSWKVRIPLRCDGYEVLIWLD</sequence>
<dbReference type="Proteomes" id="UP001281410">
    <property type="component" value="Unassembled WGS sequence"/>
</dbReference>
<dbReference type="EMBL" id="JANJYJ010000007">
    <property type="protein sequence ID" value="KAK3199281.1"/>
    <property type="molecule type" value="Genomic_DNA"/>
</dbReference>
<dbReference type="AlphaFoldDB" id="A0AAE0A3H1"/>
<dbReference type="InterPro" id="IPR032675">
    <property type="entry name" value="LRR_dom_sf"/>
</dbReference>
<proteinExistence type="predicted"/>
<gene>
    <name evidence="1" type="ORF">Dsin_022696</name>
</gene>
<dbReference type="PANTHER" id="PTHR34145:SF28">
    <property type="entry name" value="F-BOX DOMAIN-CONTAINING PROTEIN"/>
    <property type="match status" value="1"/>
</dbReference>
<accession>A0AAE0A3H1</accession>
<dbReference type="InterPro" id="IPR053772">
    <property type="entry name" value="At1g61320/At1g61330-like"/>
</dbReference>
<evidence type="ECO:0000313" key="2">
    <source>
        <dbReference type="Proteomes" id="UP001281410"/>
    </source>
</evidence>
<dbReference type="SUPFAM" id="SSF52058">
    <property type="entry name" value="L domain-like"/>
    <property type="match status" value="1"/>
</dbReference>
<evidence type="ECO:0000313" key="1">
    <source>
        <dbReference type="EMBL" id="KAK3199281.1"/>
    </source>
</evidence>
<dbReference type="PANTHER" id="PTHR34145">
    <property type="entry name" value="OS02G0105600 PROTEIN"/>
    <property type="match status" value="1"/>
</dbReference>
<comment type="caution">
    <text evidence="1">The sequence shown here is derived from an EMBL/GenBank/DDBJ whole genome shotgun (WGS) entry which is preliminary data.</text>
</comment>
<name>A0AAE0A3H1_9ROSI</name>
<keyword evidence="2" id="KW-1185">Reference proteome</keyword>
<reference evidence="1" key="1">
    <citation type="journal article" date="2023" name="Plant J.">
        <title>Genome sequences and population genomics provide insights into the demographic history, inbreeding, and mutation load of two 'living fossil' tree species of Dipteronia.</title>
        <authorList>
            <person name="Feng Y."/>
            <person name="Comes H.P."/>
            <person name="Chen J."/>
            <person name="Zhu S."/>
            <person name="Lu R."/>
            <person name="Zhang X."/>
            <person name="Li P."/>
            <person name="Qiu J."/>
            <person name="Olsen K.M."/>
            <person name="Qiu Y."/>
        </authorList>
    </citation>
    <scope>NUCLEOTIDE SEQUENCE</scope>
    <source>
        <strain evidence="1">NBL</strain>
    </source>
</reference>
<organism evidence="1 2">
    <name type="scientific">Dipteronia sinensis</name>
    <dbReference type="NCBI Taxonomy" id="43782"/>
    <lineage>
        <taxon>Eukaryota</taxon>
        <taxon>Viridiplantae</taxon>
        <taxon>Streptophyta</taxon>
        <taxon>Embryophyta</taxon>
        <taxon>Tracheophyta</taxon>
        <taxon>Spermatophyta</taxon>
        <taxon>Magnoliopsida</taxon>
        <taxon>eudicotyledons</taxon>
        <taxon>Gunneridae</taxon>
        <taxon>Pentapetalae</taxon>
        <taxon>rosids</taxon>
        <taxon>malvids</taxon>
        <taxon>Sapindales</taxon>
        <taxon>Sapindaceae</taxon>
        <taxon>Hippocastanoideae</taxon>
        <taxon>Acereae</taxon>
        <taxon>Dipteronia</taxon>
    </lineage>
</organism>
<dbReference type="Gene3D" id="3.80.10.10">
    <property type="entry name" value="Ribonuclease Inhibitor"/>
    <property type="match status" value="1"/>
</dbReference>